<dbReference type="RefSeq" id="WP_214393478.1">
    <property type="nucleotide sequence ID" value="NZ_JAFLWW010000013.1"/>
</dbReference>
<dbReference type="InterPro" id="IPR045324">
    <property type="entry name" value="Small_multidrug_res"/>
</dbReference>
<comment type="subcellular location">
    <subcellularLocation>
        <location evidence="1 8">Cell membrane</location>
        <topology evidence="1 8">Multi-pass membrane protein</topology>
    </subcellularLocation>
</comment>
<evidence type="ECO:0000256" key="6">
    <source>
        <dbReference type="ARBA" id="ARBA00023136"/>
    </source>
</evidence>
<evidence type="ECO:0000256" key="3">
    <source>
        <dbReference type="ARBA" id="ARBA00022475"/>
    </source>
</evidence>
<evidence type="ECO:0000256" key="5">
    <source>
        <dbReference type="ARBA" id="ARBA00022989"/>
    </source>
</evidence>
<keyword evidence="11" id="KW-1185">Reference proteome</keyword>
<dbReference type="Pfam" id="PF00893">
    <property type="entry name" value="Multi_Drug_Res"/>
    <property type="match status" value="1"/>
</dbReference>
<dbReference type="InterPro" id="IPR000390">
    <property type="entry name" value="Small_drug/metabolite_transptr"/>
</dbReference>
<dbReference type="Proteomes" id="UP001138921">
    <property type="component" value="Unassembled WGS sequence"/>
</dbReference>
<keyword evidence="3" id="KW-1003">Cell membrane</keyword>
<protein>
    <submittedName>
        <fullName evidence="10">Multidrug efflux SMR transporter</fullName>
    </submittedName>
</protein>
<comment type="caution">
    <text evidence="10">The sequence shown here is derived from an EMBL/GenBank/DDBJ whole genome shotgun (WGS) entry which is preliminary data.</text>
</comment>
<keyword evidence="5 9" id="KW-1133">Transmembrane helix</keyword>
<reference evidence="10" key="1">
    <citation type="journal article" date="2021" name="Microorganisms">
        <title>Phylogenomic Reconstruction and Metabolic Potential of the Genus Aminobacter.</title>
        <authorList>
            <person name="Artuso I."/>
            <person name="Turrini P."/>
            <person name="Pirolo M."/>
            <person name="Lugli G.A."/>
            <person name="Ventura M."/>
            <person name="Visca P."/>
        </authorList>
    </citation>
    <scope>NUCLEOTIDE SEQUENCE</scope>
    <source>
        <strain evidence="10">LMG 26462</strain>
    </source>
</reference>
<evidence type="ECO:0000256" key="4">
    <source>
        <dbReference type="ARBA" id="ARBA00022692"/>
    </source>
</evidence>
<evidence type="ECO:0000313" key="10">
    <source>
        <dbReference type="EMBL" id="MBT1159667.1"/>
    </source>
</evidence>
<dbReference type="GO" id="GO:1990961">
    <property type="term" value="P:xenobiotic detoxification by transmembrane export across the plasma membrane"/>
    <property type="evidence" value="ECO:0007669"/>
    <property type="project" value="UniProtKB-ARBA"/>
</dbReference>
<dbReference type="FunFam" id="1.10.3730.20:FF:000001">
    <property type="entry name" value="Quaternary ammonium compound resistance transporter SugE"/>
    <property type="match status" value="1"/>
</dbReference>
<feature type="transmembrane region" description="Helical" evidence="9">
    <location>
        <begin position="6"/>
        <end position="26"/>
    </location>
</feature>
<keyword evidence="4 8" id="KW-0812">Transmembrane</keyword>
<dbReference type="SUPFAM" id="SSF103481">
    <property type="entry name" value="Multidrug resistance efflux transporter EmrE"/>
    <property type="match status" value="1"/>
</dbReference>
<evidence type="ECO:0000256" key="9">
    <source>
        <dbReference type="SAM" id="Phobius"/>
    </source>
</evidence>
<dbReference type="Gene3D" id="1.10.3730.20">
    <property type="match status" value="1"/>
</dbReference>
<sequence length="115" mass="11896">MPPLMLAYGALTIAIVCEVAGTAFLLKSEQFSRVVPTLAMAVFYAGSFFFLSQALRALPLSVAYAIWGGVGIILTAGVGVLVFRQPLDLPACIGIAMIVGGVVVVNGFSHAVSHG</sequence>
<evidence type="ECO:0000256" key="1">
    <source>
        <dbReference type="ARBA" id="ARBA00004651"/>
    </source>
</evidence>
<dbReference type="GO" id="GO:0005886">
    <property type="term" value="C:plasma membrane"/>
    <property type="evidence" value="ECO:0007669"/>
    <property type="project" value="UniProtKB-SubCell"/>
</dbReference>
<proteinExistence type="inferred from homology"/>
<dbReference type="GO" id="GO:0015199">
    <property type="term" value="F:amino-acid betaine transmembrane transporter activity"/>
    <property type="evidence" value="ECO:0007669"/>
    <property type="project" value="TreeGrafter"/>
</dbReference>
<gene>
    <name evidence="10" type="ORF">J1C56_29380</name>
</gene>
<dbReference type="GO" id="GO:0015297">
    <property type="term" value="F:antiporter activity"/>
    <property type="evidence" value="ECO:0007669"/>
    <property type="project" value="TreeGrafter"/>
</dbReference>
<evidence type="ECO:0000256" key="8">
    <source>
        <dbReference type="RuleBase" id="RU003942"/>
    </source>
</evidence>
<dbReference type="PANTHER" id="PTHR30561">
    <property type="entry name" value="SMR FAMILY PROTON-DEPENDENT DRUG EFFLUX TRANSPORTER SUGE"/>
    <property type="match status" value="1"/>
</dbReference>
<name>A0A9X1AHB5_9HYPH</name>
<comment type="similarity">
    <text evidence="7 8">Belongs to the drug/metabolite transporter (DMT) superfamily. Small multidrug resistance (SMR) (TC 2.A.7.1) family.</text>
</comment>
<dbReference type="AlphaFoldDB" id="A0A9X1AHB5"/>
<dbReference type="EMBL" id="JAFLWW010000013">
    <property type="protein sequence ID" value="MBT1159667.1"/>
    <property type="molecule type" value="Genomic_DNA"/>
</dbReference>
<evidence type="ECO:0000313" key="11">
    <source>
        <dbReference type="Proteomes" id="UP001138921"/>
    </source>
</evidence>
<organism evidence="10 11">
    <name type="scientific">Aminobacter anthyllidis</name>
    <dbReference type="NCBI Taxonomy" id="1035067"/>
    <lineage>
        <taxon>Bacteria</taxon>
        <taxon>Pseudomonadati</taxon>
        <taxon>Pseudomonadota</taxon>
        <taxon>Alphaproteobacteria</taxon>
        <taxon>Hyphomicrobiales</taxon>
        <taxon>Phyllobacteriaceae</taxon>
        <taxon>Aminobacter</taxon>
    </lineage>
</organism>
<dbReference type="PANTHER" id="PTHR30561:SF1">
    <property type="entry name" value="MULTIDRUG TRANSPORTER EMRE"/>
    <property type="match status" value="1"/>
</dbReference>
<evidence type="ECO:0000256" key="7">
    <source>
        <dbReference type="ARBA" id="ARBA00038032"/>
    </source>
</evidence>
<dbReference type="InterPro" id="IPR037185">
    <property type="entry name" value="EmrE-like"/>
</dbReference>
<keyword evidence="2" id="KW-0813">Transport</keyword>
<feature type="transmembrane region" description="Helical" evidence="9">
    <location>
        <begin position="90"/>
        <end position="112"/>
    </location>
</feature>
<accession>A0A9X1AHB5</accession>
<keyword evidence="6 9" id="KW-0472">Membrane</keyword>
<dbReference type="GO" id="GO:0031460">
    <property type="term" value="P:glycine betaine transport"/>
    <property type="evidence" value="ECO:0007669"/>
    <property type="project" value="TreeGrafter"/>
</dbReference>
<reference evidence="10" key="2">
    <citation type="submission" date="2021-03" db="EMBL/GenBank/DDBJ databases">
        <authorList>
            <person name="Artuso I."/>
            <person name="Turrini P."/>
            <person name="Pirolo M."/>
            <person name="Lugli G.A."/>
            <person name="Ventura M."/>
            <person name="Visca P."/>
        </authorList>
    </citation>
    <scope>NUCLEOTIDE SEQUENCE</scope>
    <source>
        <strain evidence="10">LMG 26462</strain>
    </source>
</reference>
<dbReference type="GO" id="GO:0015220">
    <property type="term" value="F:choline transmembrane transporter activity"/>
    <property type="evidence" value="ECO:0007669"/>
    <property type="project" value="TreeGrafter"/>
</dbReference>
<evidence type="ECO:0000256" key="2">
    <source>
        <dbReference type="ARBA" id="ARBA00022448"/>
    </source>
</evidence>
<feature type="transmembrane region" description="Helical" evidence="9">
    <location>
        <begin position="38"/>
        <end position="58"/>
    </location>
</feature>
<feature type="transmembrane region" description="Helical" evidence="9">
    <location>
        <begin position="64"/>
        <end position="83"/>
    </location>
</feature>